<organism evidence="1 2">
    <name type="scientific">Tritonibacter scottomollicae</name>
    <name type="common">Epibacterium scottomollicae</name>
    <dbReference type="NCBI Taxonomy" id="483013"/>
    <lineage>
        <taxon>Bacteria</taxon>
        <taxon>Pseudomonadati</taxon>
        <taxon>Pseudomonadota</taxon>
        <taxon>Alphaproteobacteria</taxon>
        <taxon>Rhodobacterales</taxon>
        <taxon>Paracoccaceae</taxon>
        <taxon>Tritonibacter</taxon>
    </lineage>
</organism>
<protein>
    <submittedName>
        <fullName evidence="1">Uncharacterized protein</fullName>
    </submittedName>
</protein>
<dbReference type="RefSeq" id="WP_133166710.1">
    <property type="nucleotide sequence ID" value="NZ_PVUF01000004.1"/>
</dbReference>
<dbReference type="OrthoDB" id="564699at2"/>
<accession>A0A2T1AI89</accession>
<gene>
    <name evidence="1" type="ORF">CLV89_104139</name>
</gene>
<evidence type="ECO:0000313" key="2">
    <source>
        <dbReference type="Proteomes" id="UP000237718"/>
    </source>
</evidence>
<proteinExistence type="predicted"/>
<dbReference type="Proteomes" id="UP000237718">
    <property type="component" value="Unassembled WGS sequence"/>
</dbReference>
<name>A0A2T1AI89_TRISK</name>
<comment type="caution">
    <text evidence="1">The sequence shown here is derived from an EMBL/GenBank/DDBJ whole genome shotgun (WGS) entry which is preliminary data.</text>
</comment>
<reference evidence="1 2" key="1">
    <citation type="submission" date="2018-03" db="EMBL/GenBank/DDBJ databases">
        <title>Genomic Encyclopedia of Archaeal and Bacterial Type Strains, Phase II (KMG-II): from individual species to whole genera.</title>
        <authorList>
            <person name="Goeker M."/>
        </authorList>
    </citation>
    <scope>NUCLEOTIDE SEQUENCE [LARGE SCALE GENOMIC DNA]</scope>
    <source>
        <strain evidence="1 2">DSM 25328</strain>
    </source>
</reference>
<evidence type="ECO:0000313" key="1">
    <source>
        <dbReference type="EMBL" id="PRZ48311.1"/>
    </source>
</evidence>
<sequence>MFHTENVVGTVSQSAGKVTGAAVQYGSGPGGKFRRFADGTQECWVTSPEVVTDTLVDSRDISAEGWEWDFPAGFLSTPNVHVTARRWSGAHALSAMNGSGTFGINGCKLLLSTEYEGNSGFLHGYAIGRWY</sequence>
<dbReference type="AlphaFoldDB" id="A0A2T1AI89"/>
<dbReference type="EMBL" id="PVUF01000004">
    <property type="protein sequence ID" value="PRZ48311.1"/>
    <property type="molecule type" value="Genomic_DNA"/>
</dbReference>